<reference evidence="4" key="1">
    <citation type="submission" date="2022-03" db="EMBL/GenBank/DDBJ databases">
        <title>Gramella crocea sp. nov., isolated from activated sludge of a seafood processing plant.</title>
        <authorList>
            <person name="Zhang X."/>
        </authorList>
    </citation>
    <scope>NUCLEOTIDE SEQUENCE</scope>
    <source>
        <strain evidence="4">YJ019</strain>
    </source>
</reference>
<dbReference type="PANTHER" id="PTHR46401">
    <property type="entry name" value="GLYCOSYLTRANSFERASE WBBK-RELATED"/>
    <property type="match status" value="1"/>
</dbReference>
<evidence type="ECO:0000259" key="2">
    <source>
        <dbReference type="Pfam" id="PF00534"/>
    </source>
</evidence>
<evidence type="ECO:0000313" key="5">
    <source>
        <dbReference type="Proteomes" id="UP001139226"/>
    </source>
</evidence>
<dbReference type="Gene3D" id="3.40.50.2000">
    <property type="entry name" value="Glycogen Phosphorylase B"/>
    <property type="match status" value="2"/>
</dbReference>
<accession>A0A9X1V426</accession>
<evidence type="ECO:0000259" key="3">
    <source>
        <dbReference type="Pfam" id="PF13439"/>
    </source>
</evidence>
<dbReference type="CDD" id="cd03801">
    <property type="entry name" value="GT4_PimA-like"/>
    <property type="match status" value="1"/>
</dbReference>
<dbReference type="EMBL" id="JAKVTV010000003">
    <property type="protein sequence ID" value="MCH4823804.1"/>
    <property type="molecule type" value="Genomic_DNA"/>
</dbReference>
<dbReference type="Proteomes" id="UP001139226">
    <property type="component" value="Unassembled WGS sequence"/>
</dbReference>
<sequence length="383" mass="44106">MKILYVQDSLGTGGAERSNADLWYYLQSQPDVHLKIVVLEHRKVGIEQEILEAGFDVTFLKNGNLISQARNLAGIIEEFEPDLVQSVLFRSAIRVRLAKQFISFFHLEYIVNCSYSKIRYNDPKINNLGLSAYKYLNRYTQSKGVDHFIALTEEVKNHASNHLKIKPSKITVIPRGRSKNRFLAEKDLVHKEIREELNIDEDAILFVHVGRQEYQKAQTDLLEAIYLIDDELKKLKSHFIFCGRKGNLTSEIKEYLNNNDIQTPIDWLGHRNDIQEILLAADVFVFPSLYEGLGGSLIEAQAAGLPIIASNIKVFEEVVREDFNATLFETSNTKDLAAKLKFFATSKELREKYGKNSLENYNEKFQIDDIHNRIFNLYKDLIN</sequence>
<evidence type="ECO:0000313" key="4">
    <source>
        <dbReference type="EMBL" id="MCH4823804.1"/>
    </source>
</evidence>
<dbReference type="AlphaFoldDB" id="A0A9X1V426"/>
<dbReference type="RefSeq" id="WP_240713971.1">
    <property type="nucleotide sequence ID" value="NZ_JAKVTV010000003.1"/>
</dbReference>
<dbReference type="InterPro" id="IPR028098">
    <property type="entry name" value="Glyco_trans_4-like_N"/>
</dbReference>
<dbReference type="InterPro" id="IPR001296">
    <property type="entry name" value="Glyco_trans_1"/>
</dbReference>
<name>A0A9X1V426_9FLAO</name>
<proteinExistence type="predicted"/>
<keyword evidence="1" id="KW-0808">Transferase</keyword>
<dbReference type="Pfam" id="PF13439">
    <property type="entry name" value="Glyco_transf_4"/>
    <property type="match status" value="1"/>
</dbReference>
<dbReference type="SUPFAM" id="SSF53756">
    <property type="entry name" value="UDP-Glycosyltransferase/glycogen phosphorylase"/>
    <property type="match status" value="1"/>
</dbReference>
<organism evidence="4 5">
    <name type="scientific">Christiangramia lutea</name>
    <dbReference type="NCBI Taxonomy" id="1607951"/>
    <lineage>
        <taxon>Bacteria</taxon>
        <taxon>Pseudomonadati</taxon>
        <taxon>Bacteroidota</taxon>
        <taxon>Flavobacteriia</taxon>
        <taxon>Flavobacteriales</taxon>
        <taxon>Flavobacteriaceae</taxon>
        <taxon>Christiangramia</taxon>
    </lineage>
</organism>
<feature type="domain" description="Glycosyltransferase subfamily 4-like N-terminal" evidence="3">
    <location>
        <begin position="13"/>
        <end position="176"/>
    </location>
</feature>
<dbReference type="PANTHER" id="PTHR46401:SF2">
    <property type="entry name" value="GLYCOSYLTRANSFERASE WBBK-RELATED"/>
    <property type="match status" value="1"/>
</dbReference>
<dbReference type="GO" id="GO:0016757">
    <property type="term" value="F:glycosyltransferase activity"/>
    <property type="evidence" value="ECO:0007669"/>
    <property type="project" value="InterPro"/>
</dbReference>
<keyword evidence="5" id="KW-1185">Reference proteome</keyword>
<dbReference type="Pfam" id="PF00534">
    <property type="entry name" value="Glycos_transf_1"/>
    <property type="match status" value="1"/>
</dbReference>
<evidence type="ECO:0000256" key="1">
    <source>
        <dbReference type="ARBA" id="ARBA00022679"/>
    </source>
</evidence>
<dbReference type="GO" id="GO:0009103">
    <property type="term" value="P:lipopolysaccharide biosynthetic process"/>
    <property type="evidence" value="ECO:0007669"/>
    <property type="project" value="TreeGrafter"/>
</dbReference>
<protein>
    <submittedName>
        <fullName evidence="4">Glycosyltransferase family 4 protein</fullName>
    </submittedName>
</protein>
<comment type="caution">
    <text evidence="4">The sequence shown here is derived from an EMBL/GenBank/DDBJ whole genome shotgun (WGS) entry which is preliminary data.</text>
</comment>
<feature type="domain" description="Glycosyl transferase family 1" evidence="2">
    <location>
        <begin position="191"/>
        <end position="357"/>
    </location>
</feature>
<gene>
    <name evidence="4" type="ORF">ML462_11545</name>
</gene>